<protein>
    <submittedName>
        <fullName evidence="4">Unannotated protein</fullName>
    </submittedName>
</protein>
<dbReference type="CDD" id="cd16295">
    <property type="entry name" value="TTHA0252-CPSF-like_MBL-fold"/>
    <property type="match status" value="1"/>
</dbReference>
<dbReference type="PANTHER" id="PTHR11203:SF37">
    <property type="entry name" value="INTEGRATOR COMPLEX SUBUNIT 11"/>
    <property type="match status" value="1"/>
</dbReference>
<reference evidence="4" key="1">
    <citation type="submission" date="2020-05" db="EMBL/GenBank/DDBJ databases">
        <authorList>
            <person name="Chiriac C."/>
            <person name="Salcher M."/>
            <person name="Ghai R."/>
            <person name="Kavagutti S V."/>
        </authorList>
    </citation>
    <scope>NUCLEOTIDE SEQUENCE</scope>
</reference>
<dbReference type="Pfam" id="PF10996">
    <property type="entry name" value="Beta-Casp"/>
    <property type="match status" value="1"/>
</dbReference>
<sequence length="463" mass="51157">MGKVTIAFLGATETVTGSRFLVASEKSKILVDAGMFQGLREDRRKNWDPFPVEPSTIDAIVLTHAHLDHSGYLPLLVRDGFKKKIVTTNYTAKLAAVVLRDSARLQVEDARFAAEKGFSKHEKPLPLYNSEDAEKTLLYFAPVPFRERTQLTSDSWVSFYPSGHILGSAFIVLEVDGKTFLFTSDMGRGNHPLLSPPDNPPPTGVDVIVTESTYGNRIHETPRHSFAQIINSAIKRGGSILIPAFAVDRTEVILMALHDLIETEAIPNIPIYVDSPMALKALDYYRDAIRTNAPELLAGIAKQWESSDPFDPGNLSEMRTVDESKSLNNLEYSSIIISASGMATGGRVVHHLANMLPDPKNTVILVGFQAAGSRGRSLEEGKKEVKMHGKWIPVNAKIVKVESFSVHADGDEMVAWLRKTKDPKQVFVVHGEPDAQAALVERLHSELGWKTVAPKRMQVFEVL</sequence>
<dbReference type="SMART" id="SM01027">
    <property type="entry name" value="Beta-Casp"/>
    <property type="match status" value="1"/>
</dbReference>
<dbReference type="GO" id="GO:0016787">
    <property type="term" value="F:hydrolase activity"/>
    <property type="evidence" value="ECO:0007669"/>
    <property type="project" value="UniProtKB-KW"/>
</dbReference>
<dbReference type="Gene3D" id="3.40.50.10890">
    <property type="match status" value="1"/>
</dbReference>
<dbReference type="InterPro" id="IPR011108">
    <property type="entry name" value="RMMBL"/>
</dbReference>
<feature type="domain" description="Beta-Casp" evidence="3">
    <location>
        <begin position="250"/>
        <end position="378"/>
    </location>
</feature>
<keyword evidence="1" id="KW-0378">Hydrolase</keyword>
<proteinExistence type="predicted"/>
<evidence type="ECO:0000256" key="1">
    <source>
        <dbReference type="ARBA" id="ARBA00022801"/>
    </source>
</evidence>
<dbReference type="GO" id="GO:0004521">
    <property type="term" value="F:RNA endonuclease activity"/>
    <property type="evidence" value="ECO:0007669"/>
    <property type="project" value="TreeGrafter"/>
</dbReference>
<evidence type="ECO:0000259" key="3">
    <source>
        <dbReference type="SMART" id="SM01027"/>
    </source>
</evidence>
<dbReference type="InterPro" id="IPR001279">
    <property type="entry name" value="Metallo-B-lactamas"/>
</dbReference>
<dbReference type="InterPro" id="IPR022712">
    <property type="entry name" value="Beta_Casp"/>
</dbReference>
<name>A0A6J6LHL2_9ZZZZ</name>
<dbReference type="PANTHER" id="PTHR11203">
    <property type="entry name" value="CLEAVAGE AND POLYADENYLATION SPECIFICITY FACTOR FAMILY MEMBER"/>
    <property type="match status" value="1"/>
</dbReference>
<dbReference type="Gene3D" id="3.60.15.10">
    <property type="entry name" value="Ribonuclease Z/Hydroxyacylglutathione hydrolase-like"/>
    <property type="match status" value="1"/>
</dbReference>
<dbReference type="SMART" id="SM00849">
    <property type="entry name" value="Lactamase_B"/>
    <property type="match status" value="1"/>
</dbReference>
<dbReference type="AlphaFoldDB" id="A0A6J6LHL2"/>
<feature type="domain" description="Metallo-beta-lactamase" evidence="2">
    <location>
        <begin position="16"/>
        <end position="229"/>
    </location>
</feature>
<evidence type="ECO:0000313" key="4">
    <source>
        <dbReference type="EMBL" id="CAB4661192.1"/>
    </source>
</evidence>
<dbReference type="EMBL" id="CAEZWO010000065">
    <property type="protein sequence ID" value="CAB4661192.1"/>
    <property type="molecule type" value="Genomic_DNA"/>
</dbReference>
<organism evidence="4">
    <name type="scientific">freshwater metagenome</name>
    <dbReference type="NCBI Taxonomy" id="449393"/>
    <lineage>
        <taxon>unclassified sequences</taxon>
        <taxon>metagenomes</taxon>
        <taxon>ecological metagenomes</taxon>
    </lineage>
</organism>
<accession>A0A6J6LHL2</accession>
<dbReference type="InterPro" id="IPR050698">
    <property type="entry name" value="MBL"/>
</dbReference>
<gene>
    <name evidence="4" type="ORF">UFOPK2254_00760</name>
</gene>
<dbReference type="InterPro" id="IPR036866">
    <property type="entry name" value="RibonucZ/Hydroxyglut_hydro"/>
</dbReference>
<dbReference type="SUPFAM" id="SSF56281">
    <property type="entry name" value="Metallo-hydrolase/oxidoreductase"/>
    <property type="match status" value="1"/>
</dbReference>
<evidence type="ECO:0000259" key="2">
    <source>
        <dbReference type="SMART" id="SM00849"/>
    </source>
</evidence>
<dbReference type="Pfam" id="PF00753">
    <property type="entry name" value="Lactamase_B"/>
    <property type="match status" value="1"/>
</dbReference>
<dbReference type="Pfam" id="PF07521">
    <property type="entry name" value="RMMBL"/>
    <property type="match status" value="1"/>
</dbReference>